<organism evidence="1">
    <name type="scientific">marine sediment metagenome</name>
    <dbReference type="NCBI Taxonomy" id="412755"/>
    <lineage>
        <taxon>unclassified sequences</taxon>
        <taxon>metagenomes</taxon>
        <taxon>ecological metagenomes</taxon>
    </lineage>
</organism>
<accession>A0A0F9M7G8</accession>
<protein>
    <submittedName>
        <fullName evidence="1">Uncharacterized protein</fullName>
    </submittedName>
</protein>
<reference evidence="1" key="1">
    <citation type="journal article" date="2015" name="Nature">
        <title>Complex archaea that bridge the gap between prokaryotes and eukaryotes.</title>
        <authorList>
            <person name="Spang A."/>
            <person name="Saw J.H."/>
            <person name="Jorgensen S.L."/>
            <person name="Zaremba-Niedzwiedzka K."/>
            <person name="Martijn J."/>
            <person name="Lind A.E."/>
            <person name="van Eijk R."/>
            <person name="Schleper C."/>
            <person name="Guy L."/>
            <person name="Ettema T.J."/>
        </authorList>
    </citation>
    <scope>NUCLEOTIDE SEQUENCE</scope>
</reference>
<dbReference type="EMBL" id="LAZR01010771">
    <property type="protein sequence ID" value="KKM65162.1"/>
    <property type="molecule type" value="Genomic_DNA"/>
</dbReference>
<gene>
    <name evidence="1" type="ORF">LCGC14_1494000</name>
</gene>
<evidence type="ECO:0000313" key="1">
    <source>
        <dbReference type="EMBL" id="KKM65162.1"/>
    </source>
</evidence>
<sequence length="130" mass="14775">MGYYINPPNETKEEWLNDNGMEVTDPSWDALPNFRPTEFQDDDGVYVCLVDNGPFTAAGICYNEAEFNEFRAPDPTPEELAASKERADAMGMYTVQLDTGDQRSRKWYVVPRKDIIDVCPDVEDRLEAGL</sequence>
<name>A0A0F9M7G8_9ZZZZ</name>
<comment type="caution">
    <text evidence="1">The sequence shown here is derived from an EMBL/GenBank/DDBJ whole genome shotgun (WGS) entry which is preliminary data.</text>
</comment>
<proteinExistence type="predicted"/>
<dbReference type="AlphaFoldDB" id="A0A0F9M7G8"/>